<organism evidence="17 18">
    <name type="scientific">Lentisphaera araneosa HTCC2155</name>
    <dbReference type="NCBI Taxonomy" id="313628"/>
    <lineage>
        <taxon>Bacteria</taxon>
        <taxon>Pseudomonadati</taxon>
        <taxon>Lentisphaerota</taxon>
        <taxon>Lentisphaeria</taxon>
        <taxon>Lentisphaerales</taxon>
        <taxon>Lentisphaeraceae</taxon>
        <taxon>Lentisphaera</taxon>
    </lineage>
</organism>
<comment type="similarity">
    <text evidence="2 15">Belongs to the DNA polymerase type-Y family.</text>
</comment>
<feature type="domain" description="UmuC" evidence="16">
    <location>
        <begin position="8"/>
        <end position="189"/>
    </location>
</feature>
<comment type="function">
    <text evidence="15">Poorly processive, error-prone DNA polymerase involved in untargeted mutagenesis. Copies undamaged DNA at stalled replication forks, which arise in vivo from mismatched or misaligned primer ends. These misaligned primers can be extended by PolIV. Exhibits no 3'-5' exonuclease (proofreading) activity. May be involved in translesional synthesis, in conjunction with the beta clamp from PolIII.</text>
</comment>
<keyword evidence="12 15" id="KW-0238">DNA-binding</keyword>
<dbReference type="GO" id="GO:0005829">
    <property type="term" value="C:cytosol"/>
    <property type="evidence" value="ECO:0007669"/>
    <property type="project" value="TreeGrafter"/>
</dbReference>
<dbReference type="GO" id="GO:0009432">
    <property type="term" value="P:SOS response"/>
    <property type="evidence" value="ECO:0007669"/>
    <property type="project" value="TreeGrafter"/>
</dbReference>
<evidence type="ECO:0000259" key="16">
    <source>
        <dbReference type="PROSITE" id="PS50173"/>
    </source>
</evidence>
<dbReference type="NCBIfam" id="NF002677">
    <property type="entry name" value="PRK02406.1"/>
    <property type="match status" value="1"/>
</dbReference>
<dbReference type="PANTHER" id="PTHR11076">
    <property type="entry name" value="DNA REPAIR POLYMERASE UMUC / TRANSFERASE FAMILY MEMBER"/>
    <property type="match status" value="1"/>
</dbReference>
<dbReference type="EC" id="2.7.7.7" evidence="15"/>
<name>A6DIV6_9BACT</name>
<dbReference type="PROSITE" id="PS50173">
    <property type="entry name" value="UMUC"/>
    <property type="match status" value="1"/>
</dbReference>
<dbReference type="InterPro" id="IPR053848">
    <property type="entry name" value="IMS_HHH_1"/>
</dbReference>
<keyword evidence="6 15" id="KW-0548">Nucleotidyltransferase</keyword>
<feature type="binding site" evidence="15">
    <location>
        <position position="107"/>
    </location>
    <ligand>
        <name>Mg(2+)</name>
        <dbReference type="ChEBI" id="CHEBI:18420"/>
    </ligand>
</feature>
<comment type="caution">
    <text evidence="17">The sequence shown here is derived from an EMBL/GenBank/DDBJ whole genome shotgun (WGS) entry which is preliminary data.</text>
</comment>
<dbReference type="RefSeq" id="WP_007277832.1">
    <property type="nucleotide sequence ID" value="NZ_ABCK01000005.1"/>
</dbReference>
<dbReference type="Pfam" id="PF00817">
    <property type="entry name" value="IMS"/>
    <property type="match status" value="1"/>
</dbReference>
<dbReference type="GO" id="GO:0003887">
    <property type="term" value="F:DNA-directed DNA polymerase activity"/>
    <property type="evidence" value="ECO:0007669"/>
    <property type="project" value="UniProtKB-UniRule"/>
</dbReference>
<keyword evidence="3 15" id="KW-0515">Mutator protein</keyword>
<evidence type="ECO:0000256" key="15">
    <source>
        <dbReference type="HAMAP-Rule" id="MF_01113"/>
    </source>
</evidence>
<keyword evidence="13 15" id="KW-0234">DNA repair</keyword>
<evidence type="ECO:0000256" key="12">
    <source>
        <dbReference type="ARBA" id="ARBA00023125"/>
    </source>
</evidence>
<feature type="binding site" evidence="15">
    <location>
        <position position="12"/>
    </location>
    <ligand>
        <name>Mg(2+)</name>
        <dbReference type="ChEBI" id="CHEBI:18420"/>
    </ligand>
</feature>
<keyword evidence="11 15" id="KW-0239">DNA-directed DNA polymerase</keyword>
<dbReference type="EMBL" id="ABCK01000005">
    <property type="protein sequence ID" value="EDM28392.1"/>
    <property type="molecule type" value="Genomic_DNA"/>
</dbReference>
<dbReference type="HAMAP" id="MF_01113">
    <property type="entry name" value="DNApol_IV"/>
    <property type="match status" value="1"/>
</dbReference>
<dbReference type="GO" id="GO:0006281">
    <property type="term" value="P:DNA repair"/>
    <property type="evidence" value="ECO:0007669"/>
    <property type="project" value="UniProtKB-UniRule"/>
</dbReference>
<feature type="active site" evidence="15">
    <location>
        <position position="108"/>
    </location>
</feature>
<dbReference type="Pfam" id="PF21999">
    <property type="entry name" value="IMS_HHH_1"/>
    <property type="match status" value="1"/>
</dbReference>
<dbReference type="eggNOG" id="COG0389">
    <property type="taxonomic scope" value="Bacteria"/>
</dbReference>
<evidence type="ECO:0000313" key="17">
    <source>
        <dbReference type="EMBL" id="EDM28392.1"/>
    </source>
</evidence>
<evidence type="ECO:0000313" key="18">
    <source>
        <dbReference type="Proteomes" id="UP000004947"/>
    </source>
</evidence>
<evidence type="ECO:0000256" key="7">
    <source>
        <dbReference type="ARBA" id="ARBA00022705"/>
    </source>
</evidence>
<dbReference type="Proteomes" id="UP000004947">
    <property type="component" value="Unassembled WGS sequence"/>
</dbReference>
<dbReference type="PANTHER" id="PTHR11076:SF33">
    <property type="entry name" value="DNA POLYMERASE KAPPA"/>
    <property type="match status" value="1"/>
</dbReference>
<dbReference type="GO" id="GO:0006261">
    <property type="term" value="P:DNA-templated DNA replication"/>
    <property type="evidence" value="ECO:0007669"/>
    <property type="project" value="UniProtKB-UniRule"/>
</dbReference>
<keyword evidence="5 15" id="KW-0808">Transferase</keyword>
<dbReference type="Gene3D" id="1.10.150.20">
    <property type="entry name" value="5' to 3' exonuclease, C-terminal subdomain"/>
    <property type="match status" value="1"/>
</dbReference>
<evidence type="ECO:0000256" key="5">
    <source>
        <dbReference type="ARBA" id="ARBA00022679"/>
    </source>
</evidence>
<reference evidence="17 18" key="1">
    <citation type="journal article" date="2010" name="J. Bacteriol.">
        <title>Genome sequence of Lentisphaera araneosa HTCC2155T, the type species of the order Lentisphaerales in the phylum Lentisphaerae.</title>
        <authorList>
            <person name="Thrash J.C."/>
            <person name="Cho J.C."/>
            <person name="Vergin K.L."/>
            <person name="Morris R.M."/>
            <person name="Giovannoni S.J."/>
        </authorList>
    </citation>
    <scope>NUCLEOTIDE SEQUENCE [LARGE SCALE GENOMIC DNA]</scope>
    <source>
        <strain evidence="17 18">HTCC2155</strain>
    </source>
</reference>
<dbReference type="FunFam" id="3.40.1170.60:FF:000001">
    <property type="entry name" value="DNA polymerase IV"/>
    <property type="match status" value="1"/>
</dbReference>
<dbReference type="SUPFAM" id="SSF56672">
    <property type="entry name" value="DNA/RNA polymerases"/>
    <property type="match status" value="1"/>
</dbReference>
<dbReference type="STRING" id="313628.LNTAR_10766"/>
<dbReference type="GO" id="GO:0000287">
    <property type="term" value="F:magnesium ion binding"/>
    <property type="evidence" value="ECO:0007669"/>
    <property type="project" value="UniProtKB-UniRule"/>
</dbReference>
<dbReference type="InterPro" id="IPR043128">
    <property type="entry name" value="Rev_trsase/Diguanyl_cyclase"/>
</dbReference>
<evidence type="ECO:0000256" key="9">
    <source>
        <dbReference type="ARBA" id="ARBA00022763"/>
    </source>
</evidence>
<dbReference type="InterPro" id="IPR050116">
    <property type="entry name" value="DNA_polymerase-Y"/>
</dbReference>
<evidence type="ECO:0000256" key="8">
    <source>
        <dbReference type="ARBA" id="ARBA00022723"/>
    </source>
</evidence>
<dbReference type="InterPro" id="IPR036775">
    <property type="entry name" value="DNA_pol_Y-fam_lit_finger_sf"/>
</dbReference>
<dbReference type="GO" id="GO:0003684">
    <property type="term" value="F:damaged DNA binding"/>
    <property type="evidence" value="ECO:0007669"/>
    <property type="project" value="InterPro"/>
</dbReference>
<accession>A6DIV6</accession>
<protein>
    <recommendedName>
        <fullName evidence="15">DNA polymerase IV</fullName>
        <shortName evidence="15">Pol IV</shortName>
        <ecNumber evidence="15">2.7.7.7</ecNumber>
    </recommendedName>
</protein>
<dbReference type="SUPFAM" id="SSF100879">
    <property type="entry name" value="Lesion bypass DNA polymerase (Y-family), little finger domain"/>
    <property type="match status" value="1"/>
</dbReference>
<keyword evidence="8 15" id="KW-0479">Metal-binding</keyword>
<sequence length="354" mass="39899">MKDKKRKIIHVDMDCFFAAVEVRDQPELKGKAVAVGGAAKRRGVIAAANYEARNFGVHSALSTAIALRRCPELIIVRPNMSKYKEVSTEVFKIFRKYTHLVEAISLDEAFLDVSECPLHHGSGTLIAEAIKKDIYAKTGLRASAGIAPNKYLAKIASDWMKPDGIYTIPPENIEKFVQQLPVKKIWGVGKETLRELRKFGLETCADLQKISVKNLAKLIGTNRAEELLELAKGIDNREVKANRERKSYTRERTFDSDLSHGECSDALKVIFDECKKKLKAYLEEKPQYKIKTSVLKVKFADFTSTTVECGDLNFEWSVIESLLTKALERNQLRVRLMGCGVKFTKHDSAQPDLF</sequence>
<dbReference type="Gene3D" id="3.30.70.270">
    <property type="match status" value="1"/>
</dbReference>
<keyword evidence="18" id="KW-1185">Reference proteome</keyword>
<dbReference type="CDD" id="cd03586">
    <property type="entry name" value="PolY_Pol_IV_kappa"/>
    <property type="match status" value="1"/>
</dbReference>
<evidence type="ECO:0000256" key="14">
    <source>
        <dbReference type="ARBA" id="ARBA00049244"/>
    </source>
</evidence>
<comment type="subunit">
    <text evidence="15">Monomer.</text>
</comment>
<keyword evidence="10 15" id="KW-0460">Magnesium</keyword>
<evidence type="ECO:0000256" key="13">
    <source>
        <dbReference type="ARBA" id="ARBA00023204"/>
    </source>
</evidence>
<evidence type="ECO:0000256" key="2">
    <source>
        <dbReference type="ARBA" id="ARBA00010945"/>
    </source>
</evidence>
<feature type="site" description="Substrate discrimination" evidence="15">
    <location>
        <position position="17"/>
    </location>
</feature>
<dbReference type="InterPro" id="IPR043502">
    <property type="entry name" value="DNA/RNA_pol_sf"/>
</dbReference>
<dbReference type="AlphaFoldDB" id="A6DIV6"/>
<dbReference type="Pfam" id="PF11799">
    <property type="entry name" value="IMS_C"/>
    <property type="match status" value="1"/>
</dbReference>
<dbReference type="Gene3D" id="3.40.1170.60">
    <property type="match status" value="1"/>
</dbReference>
<proteinExistence type="inferred from homology"/>
<comment type="subcellular location">
    <subcellularLocation>
        <location evidence="1 15">Cytoplasm</location>
    </subcellularLocation>
</comment>
<evidence type="ECO:0000256" key="6">
    <source>
        <dbReference type="ARBA" id="ARBA00022695"/>
    </source>
</evidence>
<keyword evidence="9 15" id="KW-0227">DNA damage</keyword>
<dbReference type="InterPro" id="IPR001126">
    <property type="entry name" value="UmuC"/>
</dbReference>
<comment type="catalytic activity">
    <reaction evidence="14 15">
        <text>DNA(n) + a 2'-deoxyribonucleoside 5'-triphosphate = DNA(n+1) + diphosphate</text>
        <dbReference type="Rhea" id="RHEA:22508"/>
        <dbReference type="Rhea" id="RHEA-COMP:17339"/>
        <dbReference type="Rhea" id="RHEA-COMP:17340"/>
        <dbReference type="ChEBI" id="CHEBI:33019"/>
        <dbReference type="ChEBI" id="CHEBI:61560"/>
        <dbReference type="ChEBI" id="CHEBI:173112"/>
        <dbReference type="EC" id="2.7.7.7"/>
    </reaction>
</comment>
<evidence type="ECO:0000256" key="3">
    <source>
        <dbReference type="ARBA" id="ARBA00022457"/>
    </source>
</evidence>
<dbReference type="InterPro" id="IPR017961">
    <property type="entry name" value="DNA_pol_Y-fam_little_finger"/>
</dbReference>
<dbReference type="GO" id="GO:0042276">
    <property type="term" value="P:error-prone translesion synthesis"/>
    <property type="evidence" value="ECO:0007669"/>
    <property type="project" value="TreeGrafter"/>
</dbReference>
<evidence type="ECO:0000256" key="11">
    <source>
        <dbReference type="ARBA" id="ARBA00022932"/>
    </source>
</evidence>
<gene>
    <name evidence="15" type="primary">dinB</name>
    <name evidence="17" type="ORF">LNTAR_10766</name>
</gene>
<evidence type="ECO:0000256" key="1">
    <source>
        <dbReference type="ARBA" id="ARBA00004496"/>
    </source>
</evidence>
<comment type="cofactor">
    <cofactor evidence="15">
        <name>Mg(2+)</name>
        <dbReference type="ChEBI" id="CHEBI:18420"/>
    </cofactor>
    <text evidence="15">Binds 2 magnesium ions per subunit.</text>
</comment>
<dbReference type="InterPro" id="IPR022880">
    <property type="entry name" value="DNApol_IV"/>
</dbReference>
<evidence type="ECO:0000256" key="10">
    <source>
        <dbReference type="ARBA" id="ARBA00022842"/>
    </source>
</evidence>
<evidence type="ECO:0000256" key="4">
    <source>
        <dbReference type="ARBA" id="ARBA00022490"/>
    </source>
</evidence>
<keyword evidence="4 15" id="KW-0963">Cytoplasm</keyword>
<keyword evidence="7 15" id="KW-0235">DNA replication</keyword>
<dbReference type="Gene3D" id="3.30.1490.100">
    <property type="entry name" value="DNA polymerase, Y-family, little finger domain"/>
    <property type="match status" value="1"/>
</dbReference>